<evidence type="ECO:0000313" key="8">
    <source>
        <dbReference type="Proteomes" id="UP000036951"/>
    </source>
</evidence>
<reference evidence="7 8" key="1">
    <citation type="submission" date="2015-06" db="EMBL/GenBank/DDBJ databases">
        <title>Prevotella sp. 109, sp. nov., a novel member of the family Prevotellaceae isolated from human faeces.</title>
        <authorList>
            <person name="Shkoporov A.N."/>
            <person name="Chaplin A.V."/>
            <person name="Kafarskaia L.I."/>
            <person name="Efimov B.A."/>
        </authorList>
    </citation>
    <scope>NUCLEOTIDE SEQUENCE [LARGE SCALE GENOMIC DNA]</scope>
    <source>
        <strain evidence="7 8">109</strain>
    </source>
</reference>
<dbReference type="InterPro" id="IPR018060">
    <property type="entry name" value="HTH_AraC"/>
</dbReference>
<organism evidence="7 8">
    <name type="scientific">Xylanibacter rarus</name>
    <dbReference type="NCBI Taxonomy" id="1676614"/>
    <lineage>
        <taxon>Bacteria</taxon>
        <taxon>Pseudomonadati</taxon>
        <taxon>Bacteroidota</taxon>
        <taxon>Bacteroidia</taxon>
        <taxon>Bacteroidales</taxon>
        <taxon>Prevotellaceae</taxon>
        <taxon>Xylanibacter</taxon>
    </lineage>
</organism>
<keyword evidence="4" id="KW-0812">Transmembrane</keyword>
<dbReference type="EMBL" id="LFQU01000027">
    <property type="protein sequence ID" value="KOO67727.1"/>
    <property type="molecule type" value="Genomic_DNA"/>
</dbReference>
<sequence>MNTKNIKPLKSIFIFIMLMAIMPFAEAAPQGSNNSLRNYSSYSKLSSSVLLKKAEKYLVNGVNTDSAMLCLTIVTHRYNKNMTDEDKIKVISAYNGLWYIRFFTYFDYAKSYDALITAQHIANEINHSETQIQLNLGCFYQTLAEEGKDEKLMRKALDAYRIAFREGLRQKDSNGIINSFGNMVTVCAALHCMDSLAGEWKQFAATESLHPANLFKYTSLLYKGVIAKEHNDYDRALQYFKEQYPHTSEERDYIRNRILMFVNIGGTLACQKKYEEAAEYTMKALDLSYKFDLKDSKLQCYELLAGYYSKAGLAERSNTYHNKFYQLKDTLLNYQQLASVKDIQFLSQINKLDEQITRADMMNTIKNYIIGLCAVVVVIILVLLVELYRRNKALRINNEMLFNKNQEILEQEQRERQERLDRAGIGADAPSRKYQGNPINESKSYALMSEIRTVLDTSSEVFSYEFNLNRLAQMVNEQPKNVSQVINQLTGNNFNTFINEYRIKEACKRISDRDNYGNMTLEAIANSVGFKSVNSFRTAFKKVTGLFPSKYQQLADKKNRAAEQS</sequence>
<accession>A0A8E1QWH4</accession>
<dbReference type="SMART" id="SM00342">
    <property type="entry name" value="HTH_ARAC"/>
    <property type="match status" value="1"/>
</dbReference>
<dbReference type="Proteomes" id="UP000036951">
    <property type="component" value="Unassembled WGS sequence"/>
</dbReference>
<evidence type="ECO:0000256" key="1">
    <source>
        <dbReference type="ARBA" id="ARBA00023015"/>
    </source>
</evidence>
<dbReference type="InterPro" id="IPR009057">
    <property type="entry name" value="Homeodomain-like_sf"/>
</dbReference>
<keyword evidence="4" id="KW-1133">Transmembrane helix</keyword>
<evidence type="ECO:0000256" key="4">
    <source>
        <dbReference type="SAM" id="Phobius"/>
    </source>
</evidence>
<dbReference type="PROSITE" id="PS01124">
    <property type="entry name" value="HTH_ARAC_FAMILY_2"/>
    <property type="match status" value="1"/>
</dbReference>
<feature type="signal peptide" evidence="5">
    <location>
        <begin position="1"/>
        <end position="27"/>
    </location>
</feature>
<dbReference type="GO" id="GO:0043565">
    <property type="term" value="F:sequence-specific DNA binding"/>
    <property type="evidence" value="ECO:0007669"/>
    <property type="project" value="InterPro"/>
</dbReference>
<dbReference type="Gene3D" id="1.10.10.60">
    <property type="entry name" value="Homeodomain-like"/>
    <property type="match status" value="1"/>
</dbReference>
<keyword evidence="3" id="KW-0804">Transcription</keyword>
<dbReference type="GO" id="GO:0003700">
    <property type="term" value="F:DNA-binding transcription factor activity"/>
    <property type="evidence" value="ECO:0007669"/>
    <property type="project" value="InterPro"/>
</dbReference>
<dbReference type="SUPFAM" id="SSF46689">
    <property type="entry name" value="Homeodomain-like"/>
    <property type="match status" value="1"/>
</dbReference>
<dbReference type="OrthoDB" id="1117518at2"/>
<feature type="chain" id="PRO_5034166940" description="HTH araC/xylS-type domain-containing protein" evidence="5">
    <location>
        <begin position="28"/>
        <end position="565"/>
    </location>
</feature>
<keyword evidence="8" id="KW-1185">Reference proteome</keyword>
<keyword evidence="4" id="KW-0472">Membrane</keyword>
<dbReference type="Gene3D" id="1.25.40.10">
    <property type="entry name" value="Tetratricopeptide repeat domain"/>
    <property type="match status" value="1"/>
</dbReference>
<keyword evidence="5" id="KW-0732">Signal</keyword>
<comment type="caution">
    <text evidence="7">The sequence shown here is derived from an EMBL/GenBank/DDBJ whole genome shotgun (WGS) entry which is preliminary data.</text>
</comment>
<dbReference type="PANTHER" id="PTHR43280">
    <property type="entry name" value="ARAC-FAMILY TRANSCRIPTIONAL REGULATOR"/>
    <property type="match status" value="1"/>
</dbReference>
<dbReference type="AlphaFoldDB" id="A0A8E1QWH4"/>
<protein>
    <recommendedName>
        <fullName evidence="6">HTH araC/xylS-type domain-containing protein</fullName>
    </recommendedName>
</protein>
<evidence type="ECO:0000256" key="3">
    <source>
        <dbReference type="ARBA" id="ARBA00023163"/>
    </source>
</evidence>
<evidence type="ECO:0000256" key="2">
    <source>
        <dbReference type="ARBA" id="ARBA00023125"/>
    </source>
</evidence>
<dbReference type="RefSeq" id="WP_053398931.1">
    <property type="nucleotide sequence ID" value="NZ_LFQU01000027.1"/>
</dbReference>
<gene>
    <name evidence="7" type="ORF">ACU52_11840</name>
</gene>
<dbReference type="PANTHER" id="PTHR43280:SF29">
    <property type="entry name" value="ARAC-FAMILY TRANSCRIPTIONAL REGULATOR"/>
    <property type="match status" value="1"/>
</dbReference>
<keyword evidence="2" id="KW-0238">DNA-binding</keyword>
<feature type="domain" description="HTH araC/xylS-type" evidence="6">
    <location>
        <begin position="452"/>
        <end position="554"/>
    </location>
</feature>
<keyword evidence="1" id="KW-0805">Transcription regulation</keyword>
<dbReference type="SUPFAM" id="SSF48452">
    <property type="entry name" value="TPR-like"/>
    <property type="match status" value="1"/>
</dbReference>
<name>A0A8E1QWH4_9BACT</name>
<dbReference type="InterPro" id="IPR011990">
    <property type="entry name" value="TPR-like_helical_dom_sf"/>
</dbReference>
<evidence type="ECO:0000256" key="5">
    <source>
        <dbReference type="SAM" id="SignalP"/>
    </source>
</evidence>
<evidence type="ECO:0000259" key="6">
    <source>
        <dbReference type="PROSITE" id="PS01124"/>
    </source>
</evidence>
<dbReference type="Pfam" id="PF12833">
    <property type="entry name" value="HTH_18"/>
    <property type="match status" value="1"/>
</dbReference>
<proteinExistence type="predicted"/>
<feature type="transmembrane region" description="Helical" evidence="4">
    <location>
        <begin position="368"/>
        <end position="388"/>
    </location>
</feature>
<evidence type="ECO:0000313" key="7">
    <source>
        <dbReference type="EMBL" id="KOO67727.1"/>
    </source>
</evidence>